<dbReference type="AlphaFoldDB" id="A0AAW0G5C5"/>
<protein>
    <recommendedName>
        <fullName evidence="3">Secreted protein</fullName>
    </recommendedName>
</protein>
<dbReference type="Proteomes" id="UP001385951">
    <property type="component" value="Unassembled WGS sequence"/>
</dbReference>
<evidence type="ECO:0000313" key="1">
    <source>
        <dbReference type="EMBL" id="KAK7686732.1"/>
    </source>
</evidence>
<name>A0AAW0G5C5_9APHY</name>
<evidence type="ECO:0000313" key="2">
    <source>
        <dbReference type="Proteomes" id="UP001385951"/>
    </source>
</evidence>
<sequence length="62" mass="6873">MMNLIAARAPSLVLFGSIQVAMWSFVWSQWHQPGHLKTPLRSAIPAGHVGKGRYSLQTHAYA</sequence>
<accession>A0AAW0G5C5</accession>
<organism evidence="1 2">
    <name type="scientific">Cerrena zonata</name>
    <dbReference type="NCBI Taxonomy" id="2478898"/>
    <lineage>
        <taxon>Eukaryota</taxon>
        <taxon>Fungi</taxon>
        <taxon>Dikarya</taxon>
        <taxon>Basidiomycota</taxon>
        <taxon>Agaricomycotina</taxon>
        <taxon>Agaricomycetes</taxon>
        <taxon>Polyporales</taxon>
        <taxon>Cerrenaceae</taxon>
        <taxon>Cerrena</taxon>
    </lineage>
</organism>
<proteinExistence type="predicted"/>
<dbReference type="EMBL" id="JASBNA010000016">
    <property type="protein sequence ID" value="KAK7686732.1"/>
    <property type="molecule type" value="Genomic_DNA"/>
</dbReference>
<gene>
    <name evidence="1" type="ORF">QCA50_010332</name>
</gene>
<evidence type="ECO:0008006" key="3">
    <source>
        <dbReference type="Google" id="ProtNLM"/>
    </source>
</evidence>
<comment type="caution">
    <text evidence="1">The sequence shown here is derived from an EMBL/GenBank/DDBJ whole genome shotgun (WGS) entry which is preliminary data.</text>
</comment>
<reference evidence="1 2" key="1">
    <citation type="submission" date="2022-09" db="EMBL/GenBank/DDBJ databases">
        <authorList>
            <person name="Palmer J.M."/>
        </authorList>
    </citation>
    <scope>NUCLEOTIDE SEQUENCE [LARGE SCALE GENOMIC DNA]</scope>
    <source>
        <strain evidence="1 2">DSM 7382</strain>
    </source>
</reference>
<keyword evidence="2" id="KW-1185">Reference proteome</keyword>